<evidence type="ECO:0000313" key="8">
    <source>
        <dbReference type="Proteomes" id="UP000245946"/>
    </source>
</evidence>
<accession>A0A316ZAB4</accession>
<keyword evidence="4 6" id="KW-1133">Transmembrane helix</keyword>
<dbReference type="OrthoDB" id="420606at2759"/>
<feature type="transmembrane region" description="Helical" evidence="6">
    <location>
        <begin position="501"/>
        <end position="518"/>
    </location>
</feature>
<feature type="transmembrane region" description="Helical" evidence="6">
    <location>
        <begin position="459"/>
        <end position="481"/>
    </location>
</feature>
<name>A0A316ZAB4_9BASI</name>
<evidence type="ECO:0000256" key="3">
    <source>
        <dbReference type="ARBA" id="ARBA00022692"/>
    </source>
</evidence>
<evidence type="ECO:0000256" key="4">
    <source>
        <dbReference type="ARBA" id="ARBA00022989"/>
    </source>
</evidence>
<dbReference type="AlphaFoldDB" id="A0A316ZAB4"/>
<dbReference type="Pfam" id="PF03062">
    <property type="entry name" value="MBOAT"/>
    <property type="match status" value="1"/>
</dbReference>
<reference evidence="7 8" key="1">
    <citation type="journal article" date="2018" name="Mol. Biol. Evol.">
        <title>Broad Genomic Sampling Reveals a Smut Pathogenic Ancestry of the Fungal Clade Ustilaginomycotina.</title>
        <authorList>
            <person name="Kijpornyongpan T."/>
            <person name="Mondo S.J."/>
            <person name="Barry K."/>
            <person name="Sandor L."/>
            <person name="Lee J."/>
            <person name="Lipzen A."/>
            <person name="Pangilinan J."/>
            <person name="LaButti K."/>
            <person name="Hainaut M."/>
            <person name="Henrissat B."/>
            <person name="Grigoriev I.V."/>
            <person name="Spatafora J.W."/>
            <person name="Aime M.C."/>
        </authorList>
    </citation>
    <scope>NUCLEOTIDE SEQUENCE [LARGE SCALE GENOMIC DNA]</scope>
    <source>
        <strain evidence="7 8">MCA 4186</strain>
    </source>
</reference>
<feature type="transmembrane region" description="Helical" evidence="6">
    <location>
        <begin position="251"/>
        <end position="269"/>
    </location>
</feature>
<feature type="transmembrane region" description="Helical" evidence="6">
    <location>
        <begin position="330"/>
        <end position="349"/>
    </location>
</feature>
<evidence type="ECO:0000256" key="6">
    <source>
        <dbReference type="SAM" id="Phobius"/>
    </source>
</evidence>
<dbReference type="STRING" id="58919.A0A316ZAB4"/>
<dbReference type="GeneID" id="37269991"/>
<evidence type="ECO:0000256" key="1">
    <source>
        <dbReference type="ARBA" id="ARBA00004141"/>
    </source>
</evidence>
<keyword evidence="8" id="KW-1185">Reference proteome</keyword>
<gene>
    <name evidence="7" type="ORF">FA09DRAFT_330065</name>
</gene>
<keyword evidence="5 6" id="KW-0472">Membrane</keyword>
<evidence type="ECO:0000256" key="2">
    <source>
        <dbReference type="ARBA" id="ARBA00010323"/>
    </source>
</evidence>
<evidence type="ECO:0000256" key="5">
    <source>
        <dbReference type="ARBA" id="ARBA00023136"/>
    </source>
</evidence>
<dbReference type="InterPro" id="IPR051085">
    <property type="entry name" value="MB_O-acyltransferase"/>
</dbReference>
<dbReference type="GO" id="GO:0008374">
    <property type="term" value="F:O-acyltransferase activity"/>
    <property type="evidence" value="ECO:0007669"/>
    <property type="project" value="TreeGrafter"/>
</dbReference>
<proteinExistence type="inferred from homology"/>
<dbReference type="GO" id="GO:0006506">
    <property type="term" value="P:GPI anchor biosynthetic process"/>
    <property type="evidence" value="ECO:0007669"/>
    <property type="project" value="TreeGrafter"/>
</dbReference>
<sequence length="533" mass="60788">MGHVGVPPLCRHRVRRGSLHGVCARAAEPAASAPNFPRYRSHLRQGWLFGRLRDDSDFQYKTFREHFPLLAVLLAVYCSLSWLSSRFGGGKAAQVPSLRSSGHSQSTAAPQRRFFLAVFTAVFVIALHGTNALKLGLVLLINYTIARSFGGTRVAPVLIWTFNIGTLAAVHWNDGFPWRDLSWQLGWLDDYPGLLPRWQINFNISMLRLVSYALDLHWARQAPPKLYEPEPEPRKRAATSLSQEKYSFGHYLLYVCYPPLFIAGPIMGFNDFVRQLDNPPRLTRASRISYAVRFAACLLTMELVLHYIYVNAIKDSKAWAGSTPMQLSMIGFWNLIIVWLKLLIPWRFFRLWALLDGVEPPENMVRCMANNYSTMGFWRSWHRSYNLWTVRYIYVPVGGSKNLIPATLLVFTFVALWHDLSLKLLTWGWLVTAFIVPELAAAALLPAKRFGTQWWYRHVCAFGGVLNVLLMMTANLVGFAIGTEGMKYMWQELLGTWNGLRFLAAACCALYCAVHIMFECRAEELRHGIARKC</sequence>
<feature type="transmembrane region" description="Helical" evidence="6">
    <location>
        <begin position="392"/>
        <end position="418"/>
    </location>
</feature>
<dbReference type="EMBL" id="KZ819293">
    <property type="protein sequence ID" value="PWN97902.1"/>
    <property type="molecule type" value="Genomic_DNA"/>
</dbReference>
<keyword evidence="3 6" id="KW-0812">Transmembrane</keyword>
<dbReference type="PANTHER" id="PTHR13285">
    <property type="entry name" value="ACYLTRANSFERASE"/>
    <property type="match status" value="1"/>
</dbReference>
<dbReference type="RefSeq" id="XP_025598181.1">
    <property type="nucleotide sequence ID" value="XM_025742447.1"/>
</dbReference>
<dbReference type="GO" id="GO:0016020">
    <property type="term" value="C:membrane"/>
    <property type="evidence" value="ECO:0007669"/>
    <property type="project" value="UniProtKB-SubCell"/>
</dbReference>
<feature type="transmembrane region" description="Helical" evidence="6">
    <location>
        <begin position="424"/>
        <end position="447"/>
    </location>
</feature>
<feature type="transmembrane region" description="Helical" evidence="6">
    <location>
        <begin position="290"/>
        <end position="310"/>
    </location>
</feature>
<dbReference type="InterPro" id="IPR004299">
    <property type="entry name" value="MBOAT_fam"/>
</dbReference>
<evidence type="ECO:0000313" key="7">
    <source>
        <dbReference type="EMBL" id="PWN97902.1"/>
    </source>
</evidence>
<dbReference type="Proteomes" id="UP000245946">
    <property type="component" value="Unassembled WGS sequence"/>
</dbReference>
<comment type="similarity">
    <text evidence="2">Belongs to the membrane-bound acyltransferase family.</text>
</comment>
<feature type="transmembrane region" description="Helical" evidence="6">
    <location>
        <begin position="154"/>
        <end position="172"/>
    </location>
</feature>
<feature type="transmembrane region" description="Helical" evidence="6">
    <location>
        <begin position="114"/>
        <end position="142"/>
    </location>
</feature>
<comment type="subcellular location">
    <subcellularLocation>
        <location evidence="1">Membrane</location>
        <topology evidence="1">Multi-pass membrane protein</topology>
    </subcellularLocation>
</comment>
<dbReference type="PANTHER" id="PTHR13285:SF18">
    <property type="entry name" value="PROTEIN-CYSTEINE N-PALMITOYLTRANSFERASE RASP"/>
    <property type="match status" value="1"/>
</dbReference>
<organism evidence="7 8">
    <name type="scientific">Tilletiopsis washingtonensis</name>
    <dbReference type="NCBI Taxonomy" id="58919"/>
    <lineage>
        <taxon>Eukaryota</taxon>
        <taxon>Fungi</taxon>
        <taxon>Dikarya</taxon>
        <taxon>Basidiomycota</taxon>
        <taxon>Ustilaginomycotina</taxon>
        <taxon>Exobasidiomycetes</taxon>
        <taxon>Entylomatales</taxon>
        <taxon>Entylomatales incertae sedis</taxon>
        <taxon>Tilletiopsis</taxon>
    </lineage>
</organism>
<dbReference type="GO" id="GO:0005783">
    <property type="term" value="C:endoplasmic reticulum"/>
    <property type="evidence" value="ECO:0007669"/>
    <property type="project" value="TreeGrafter"/>
</dbReference>
<protein>
    <submittedName>
        <fullName evidence="7">Putative GUP1-Multimembrane-spanning protein essential for proton symport of glycerol</fullName>
    </submittedName>
</protein>